<dbReference type="EMBL" id="CP149782">
    <property type="protein sequence ID" value="WYF45568.1"/>
    <property type="molecule type" value="Genomic_DNA"/>
</dbReference>
<feature type="transmembrane region" description="Helical" evidence="1">
    <location>
        <begin position="96"/>
        <end position="117"/>
    </location>
</feature>
<feature type="transmembrane region" description="Helical" evidence="1">
    <location>
        <begin position="65"/>
        <end position="84"/>
    </location>
</feature>
<sequence>MLRAAFWLTALLLVPLGLLLYFFPADAATRLGVSPLWLLRGAGGLLLAWGGFQVAASIAPDGAKVGGLVGGNLLLVASLLPAALRLGSSLGGVGTLLWVLVGWLGLAALLALLAVPLGKAAPGADTREEPNDH</sequence>
<feature type="transmembrane region" description="Helical" evidence="1">
    <location>
        <begin position="37"/>
        <end position="58"/>
    </location>
</feature>
<dbReference type="RefSeq" id="WP_339096852.1">
    <property type="nucleotide sequence ID" value="NZ_CP149782.1"/>
</dbReference>
<protein>
    <submittedName>
        <fullName evidence="2">Uncharacterized protein</fullName>
    </submittedName>
</protein>
<dbReference type="AlphaFoldDB" id="A0AAU6Q4V1"/>
<reference evidence="2" key="1">
    <citation type="submission" date="2024-03" db="EMBL/GenBank/DDBJ databases">
        <title>Deinococcus weizhi sp. nov., isolated from human skin.</title>
        <authorList>
            <person name="Wei Z."/>
            <person name="Tian F."/>
            <person name="Yang C."/>
            <person name="Xin L.T."/>
            <person name="Wen Z.J."/>
            <person name="Lan K.C."/>
            <person name="Yu L."/>
            <person name="Zhe W."/>
            <person name="Dan F.D."/>
            <person name="Jun W."/>
            <person name="Rui Z."/>
            <person name="Yong X.J."/>
            <person name="Ting Y."/>
            <person name="Wei X."/>
            <person name="Xu Z.G."/>
            <person name="Xin Z."/>
            <person name="Dong F.G."/>
            <person name="Ni X.M."/>
            <person name="Zheng M.G."/>
            <person name="Chun Y."/>
            <person name="Qian W.X."/>
        </authorList>
    </citation>
    <scope>NUCLEOTIDE SEQUENCE</scope>
    <source>
        <strain evidence="2">VB142</strain>
    </source>
</reference>
<keyword evidence="1" id="KW-0472">Membrane</keyword>
<proteinExistence type="predicted"/>
<accession>A0AAU6Q4V1</accession>
<keyword evidence="1" id="KW-0812">Transmembrane</keyword>
<evidence type="ECO:0000256" key="1">
    <source>
        <dbReference type="SAM" id="Phobius"/>
    </source>
</evidence>
<keyword evidence="1" id="KW-1133">Transmembrane helix</keyword>
<name>A0AAU6Q4V1_9DEIO</name>
<evidence type="ECO:0000313" key="2">
    <source>
        <dbReference type="EMBL" id="WYF45568.1"/>
    </source>
</evidence>
<gene>
    <name evidence="2" type="ORF">WDJ50_05465</name>
</gene>
<organism evidence="2">
    <name type="scientific">Deinococcus sp. VB142</name>
    <dbReference type="NCBI Taxonomy" id="3112952"/>
    <lineage>
        <taxon>Bacteria</taxon>
        <taxon>Thermotogati</taxon>
        <taxon>Deinococcota</taxon>
        <taxon>Deinococci</taxon>
        <taxon>Deinococcales</taxon>
        <taxon>Deinococcaceae</taxon>
        <taxon>Deinococcus</taxon>
    </lineage>
</organism>